<gene>
    <name evidence="8" type="ORF">IMCC3135_22910</name>
</gene>
<name>A0A2Z2NSZ1_9GAMM</name>
<dbReference type="PANTHER" id="PTHR35007:SF1">
    <property type="entry name" value="PILUS ASSEMBLY PROTEIN"/>
    <property type="match status" value="1"/>
</dbReference>
<dbReference type="InterPro" id="IPR042094">
    <property type="entry name" value="T2SS_GspF_sf"/>
</dbReference>
<dbReference type="PANTHER" id="PTHR35007">
    <property type="entry name" value="INTEGRAL MEMBRANE PROTEIN-RELATED"/>
    <property type="match status" value="1"/>
</dbReference>
<evidence type="ECO:0000256" key="3">
    <source>
        <dbReference type="ARBA" id="ARBA00022692"/>
    </source>
</evidence>
<feature type="transmembrane region" description="Helical" evidence="6">
    <location>
        <begin position="223"/>
        <end position="242"/>
    </location>
</feature>
<dbReference type="GO" id="GO:0005886">
    <property type="term" value="C:plasma membrane"/>
    <property type="evidence" value="ECO:0007669"/>
    <property type="project" value="UniProtKB-SubCell"/>
</dbReference>
<evidence type="ECO:0000313" key="9">
    <source>
        <dbReference type="Proteomes" id="UP000250079"/>
    </source>
</evidence>
<evidence type="ECO:0000256" key="1">
    <source>
        <dbReference type="ARBA" id="ARBA00004651"/>
    </source>
</evidence>
<dbReference type="Proteomes" id="UP000250079">
    <property type="component" value="Chromosome"/>
</dbReference>
<dbReference type="RefSeq" id="WP_088919651.1">
    <property type="nucleotide sequence ID" value="NZ_CP018632.1"/>
</dbReference>
<dbReference type="OrthoDB" id="5611741at2"/>
<keyword evidence="4 6" id="KW-1133">Transmembrane helix</keyword>
<dbReference type="Pfam" id="PF00482">
    <property type="entry name" value="T2SSF"/>
    <property type="match status" value="1"/>
</dbReference>
<evidence type="ECO:0000256" key="5">
    <source>
        <dbReference type="ARBA" id="ARBA00023136"/>
    </source>
</evidence>
<keyword evidence="5 6" id="KW-0472">Membrane</keyword>
<evidence type="ECO:0000313" key="8">
    <source>
        <dbReference type="EMBL" id="ASJ74652.1"/>
    </source>
</evidence>
<keyword evidence="9" id="KW-1185">Reference proteome</keyword>
<feature type="transmembrane region" description="Helical" evidence="6">
    <location>
        <begin position="254"/>
        <end position="274"/>
    </location>
</feature>
<keyword evidence="3 6" id="KW-0812">Transmembrane</keyword>
<comment type="subcellular location">
    <subcellularLocation>
        <location evidence="1">Cell membrane</location>
        <topology evidence="1">Multi-pass membrane protein</topology>
    </subcellularLocation>
</comment>
<evidence type="ECO:0000256" key="6">
    <source>
        <dbReference type="SAM" id="Phobius"/>
    </source>
</evidence>
<evidence type="ECO:0000259" key="7">
    <source>
        <dbReference type="Pfam" id="PF00482"/>
    </source>
</evidence>
<keyword evidence="2" id="KW-1003">Cell membrane</keyword>
<dbReference type="InterPro" id="IPR018076">
    <property type="entry name" value="T2SS_GspF_dom"/>
</dbReference>
<dbReference type="EMBL" id="CP018632">
    <property type="protein sequence ID" value="ASJ74652.1"/>
    <property type="molecule type" value="Genomic_DNA"/>
</dbReference>
<dbReference type="AlphaFoldDB" id="A0A2Z2NSZ1"/>
<reference evidence="8 9" key="1">
    <citation type="submission" date="2016-12" db="EMBL/GenBank/DDBJ databases">
        <authorList>
            <person name="Song W.-J."/>
            <person name="Kurnit D.M."/>
        </authorList>
    </citation>
    <scope>NUCLEOTIDE SEQUENCE [LARGE SCALE GENOMIC DNA]</scope>
    <source>
        <strain evidence="8 9">IMCC3135</strain>
    </source>
</reference>
<proteinExistence type="predicted"/>
<organism evidence="8 9">
    <name type="scientific">Granulosicoccus antarcticus IMCC3135</name>
    <dbReference type="NCBI Taxonomy" id="1192854"/>
    <lineage>
        <taxon>Bacteria</taxon>
        <taxon>Pseudomonadati</taxon>
        <taxon>Pseudomonadota</taxon>
        <taxon>Gammaproteobacteria</taxon>
        <taxon>Chromatiales</taxon>
        <taxon>Granulosicoccaceae</taxon>
        <taxon>Granulosicoccus</taxon>
    </lineage>
</organism>
<evidence type="ECO:0000256" key="4">
    <source>
        <dbReference type="ARBA" id="ARBA00022989"/>
    </source>
</evidence>
<feature type="transmembrane region" description="Helical" evidence="6">
    <location>
        <begin position="58"/>
        <end position="91"/>
    </location>
</feature>
<feature type="domain" description="Type II secretion system protein GspF" evidence="7">
    <location>
        <begin position="115"/>
        <end position="236"/>
    </location>
</feature>
<dbReference type="KEGG" id="gai:IMCC3135_22910"/>
<protein>
    <recommendedName>
        <fullName evidence="7">Type II secretion system protein GspF domain-containing protein</fullName>
    </recommendedName>
</protein>
<dbReference type="Gene3D" id="1.20.81.30">
    <property type="entry name" value="Type II secretion system (T2SS), domain F"/>
    <property type="match status" value="1"/>
</dbReference>
<accession>A0A2Z2NSZ1</accession>
<sequence>MMLYGVMLILFISISFVAYFCMSTTTEAVDQYSERLSVSAESNMRKLFLFTDTRKLMIIYIAAIILIPVFLFVAGFGLFLSSLAMLVLFMAPRVMFAQLAKRRRVKINQGLPDALTQISGAMRAGSTFTMAMQSYVDEQKGPLGQELSLLLREQRVGARLEDALDSLAERVQSEEMDLVVSAALIANDIGGNLAEILLSLSETIRRKLEMEGKVGALTAQGRLQGVVVSALPFAILMPLIYFEPKATLPIFNTLLGWVFLVVIVVMVGIGGLIIRKIVNIDI</sequence>
<evidence type="ECO:0000256" key="2">
    <source>
        <dbReference type="ARBA" id="ARBA00022475"/>
    </source>
</evidence>